<organism evidence="2 3">
    <name type="scientific">Hypsibius exemplaris</name>
    <name type="common">Freshwater tardigrade</name>
    <dbReference type="NCBI Taxonomy" id="2072580"/>
    <lineage>
        <taxon>Eukaryota</taxon>
        <taxon>Metazoa</taxon>
        <taxon>Ecdysozoa</taxon>
        <taxon>Tardigrada</taxon>
        <taxon>Eutardigrada</taxon>
        <taxon>Parachela</taxon>
        <taxon>Hypsibioidea</taxon>
        <taxon>Hypsibiidae</taxon>
        <taxon>Hypsibius</taxon>
    </lineage>
</organism>
<keyword evidence="1" id="KW-0175">Coiled coil</keyword>
<evidence type="ECO:0000256" key="1">
    <source>
        <dbReference type="SAM" id="Coils"/>
    </source>
</evidence>
<reference evidence="3" key="1">
    <citation type="submission" date="2017-01" db="EMBL/GenBank/DDBJ databases">
        <title>Comparative genomics of anhydrobiosis in the tardigrade Hypsibius dujardini.</title>
        <authorList>
            <person name="Yoshida Y."/>
            <person name="Koutsovoulos G."/>
            <person name="Laetsch D."/>
            <person name="Stevens L."/>
            <person name="Kumar S."/>
            <person name="Horikawa D."/>
            <person name="Ishino K."/>
            <person name="Komine S."/>
            <person name="Tomita M."/>
            <person name="Blaxter M."/>
            <person name="Arakawa K."/>
        </authorList>
    </citation>
    <scope>NUCLEOTIDE SEQUENCE [LARGE SCALE GENOMIC DNA]</scope>
    <source>
        <strain evidence="3">Z151</strain>
    </source>
</reference>
<sequence length="494" mass="54340">MAEHVHFNDLVELQAQSASGIGIQLEIVLEALEKKLDHVITERTDLTHTLNVLVQEIAVIDGETATKTAEIAERAANLLDVGAVITQVKDKACAYALEAKVVKQQVQAKLDDAKASLMDGKNRLERVRGALLDLYAEQLVLKASFLAYAGSLKGMTKKTRITREMNEQTHQMLKDIGPLKSSLHGLRESISAFKTQTAEASVKLHDRIMAEREQRFTEAKEQKYLVLLYEEESQILDRLDTDLKLQLDSALAVAGQLQHELKEHETYFQNLQDRLKTALKTERSGASSVLASIMRSKKPTGMVVDLTAPKPLDMIERLCPACGFIGKYCSKCNVKTLFPGMKKQPPQQDVLIDMENRRSAMKAQLKYLEHKLQQLEIEVYISKMNVEIQMLQTSIKIEGWKKNGFVPASLQISAVDTSAESAPKMRPMMAAFAATGRVSGSVAGGVGAFAKFAKGKNEKVAGMAGISAVLTAAQKTAAEQEAPKRPTLPALQAV</sequence>
<evidence type="ECO:0000313" key="2">
    <source>
        <dbReference type="EMBL" id="OQV17501.1"/>
    </source>
</evidence>
<accession>A0A1W0WQM1</accession>
<dbReference type="EMBL" id="MTYJ01000060">
    <property type="protein sequence ID" value="OQV17501.1"/>
    <property type="molecule type" value="Genomic_DNA"/>
</dbReference>
<keyword evidence="3" id="KW-1185">Reference proteome</keyword>
<name>A0A1W0WQM1_HYPEX</name>
<evidence type="ECO:0000313" key="3">
    <source>
        <dbReference type="Proteomes" id="UP000192578"/>
    </source>
</evidence>
<feature type="coiled-coil region" evidence="1">
    <location>
        <begin position="351"/>
        <end position="378"/>
    </location>
</feature>
<comment type="caution">
    <text evidence="2">The sequence shown here is derived from an EMBL/GenBank/DDBJ whole genome shotgun (WGS) entry which is preliminary data.</text>
</comment>
<proteinExistence type="predicted"/>
<dbReference type="OrthoDB" id="10064001at2759"/>
<dbReference type="AlphaFoldDB" id="A0A1W0WQM1"/>
<dbReference type="Proteomes" id="UP000192578">
    <property type="component" value="Unassembled WGS sequence"/>
</dbReference>
<gene>
    <name evidence="2" type="ORF">BV898_08434</name>
</gene>
<protein>
    <submittedName>
        <fullName evidence="2">Uncharacterized protein</fullName>
    </submittedName>
</protein>